<keyword evidence="2" id="KW-1185">Reference proteome</keyword>
<accession>A0ACB0KI82</accession>
<gene>
    <name evidence="1" type="ORF">MILVUS5_LOCUS23628</name>
</gene>
<evidence type="ECO:0000313" key="2">
    <source>
        <dbReference type="Proteomes" id="UP001177021"/>
    </source>
</evidence>
<proteinExistence type="predicted"/>
<comment type="caution">
    <text evidence="1">The sequence shown here is derived from an EMBL/GenBank/DDBJ whole genome shotgun (WGS) entry which is preliminary data.</text>
</comment>
<reference evidence="1" key="1">
    <citation type="submission" date="2023-10" db="EMBL/GenBank/DDBJ databases">
        <authorList>
            <person name="Rodriguez Cubillos JULIANA M."/>
            <person name="De Vega J."/>
        </authorList>
    </citation>
    <scope>NUCLEOTIDE SEQUENCE</scope>
</reference>
<dbReference type="Proteomes" id="UP001177021">
    <property type="component" value="Unassembled WGS sequence"/>
</dbReference>
<protein>
    <submittedName>
        <fullName evidence="1">Uncharacterized protein</fullName>
    </submittedName>
</protein>
<sequence length="558" mass="62884">MVECHNCMKKCHIASNCCRYCKTAGHLIQNCLTRPPRSNQNKNQPRHNSSRSVITTAAANGFLESSQSALSITNIQSLLRQLLPSGNTLAALSTTPGSETHVGSSSELPTPSDIPSTSSDDVSSVDPAPPTIELPPRVRNPPPYLRDNYHCYSAILQHHEPRSYKEASADPHWQQAMQEELQALEKTQMWDLVDPPSNKTLVGFRTLLAIAATRKWRLTQMDVKNAFLNGELEEEVYMRPPPGYTCQENKVCRLRKALYGLKQAPRAWFSKFHKTITKLNFSSSAHDSALFTRKTDNGTVVLLLYVDDMIITSDDSVGIEELKQFLCQHFEMKDLGPLNISYAVHLVSQFMSAPRTTHYAAVLRIIRYIKGTLFYGLHYSATSPLILGAYSDADWAGDPSDCRSTTGFCIFLGDSLISWRSKKQTLTARSSTEAEYRALADTTSEILWLRWLLVDLETFQPSPTDLYCDNRSAIQIAHNDVFHERTKHIEIDCHFIRQHLLRGELHLISIGTLDQPADLLTKPHSPSRFRTLLSKLKLFTAPRTLCVFIFFVSLSLIL</sequence>
<name>A0ACB0KI82_TRIPR</name>
<dbReference type="EMBL" id="CASHSV030000311">
    <property type="protein sequence ID" value="CAJ2656985.1"/>
    <property type="molecule type" value="Genomic_DNA"/>
</dbReference>
<evidence type="ECO:0000313" key="1">
    <source>
        <dbReference type="EMBL" id="CAJ2656985.1"/>
    </source>
</evidence>
<organism evidence="1 2">
    <name type="scientific">Trifolium pratense</name>
    <name type="common">Red clover</name>
    <dbReference type="NCBI Taxonomy" id="57577"/>
    <lineage>
        <taxon>Eukaryota</taxon>
        <taxon>Viridiplantae</taxon>
        <taxon>Streptophyta</taxon>
        <taxon>Embryophyta</taxon>
        <taxon>Tracheophyta</taxon>
        <taxon>Spermatophyta</taxon>
        <taxon>Magnoliopsida</taxon>
        <taxon>eudicotyledons</taxon>
        <taxon>Gunneridae</taxon>
        <taxon>Pentapetalae</taxon>
        <taxon>rosids</taxon>
        <taxon>fabids</taxon>
        <taxon>Fabales</taxon>
        <taxon>Fabaceae</taxon>
        <taxon>Papilionoideae</taxon>
        <taxon>50 kb inversion clade</taxon>
        <taxon>NPAAA clade</taxon>
        <taxon>Hologalegina</taxon>
        <taxon>IRL clade</taxon>
        <taxon>Trifolieae</taxon>
        <taxon>Trifolium</taxon>
    </lineage>
</organism>